<keyword evidence="8" id="KW-1185">Reference proteome</keyword>
<feature type="region of interest" description="Disordered" evidence="4">
    <location>
        <begin position="149"/>
        <end position="202"/>
    </location>
</feature>
<comment type="caution">
    <text evidence="7">The sequence shown here is derived from an EMBL/GenBank/DDBJ whole genome shotgun (WGS) entry which is preliminary data.</text>
</comment>
<dbReference type="PANTHER" id="PTHR45626">
    <property type="entry name" value="TRANSCRIPTION TERMINATION FACTOR 2-RELATED"/>
    <property type="match status" value="1"/>
</dbReference>
<evidence type="ECO:0000256" key="2">
    <source>
        <dbReference type="ARBA" id="ARBA00022801"/>
    </source>
</evidence>
<dbReference type="GO" id="GO:0005524">
    <property type="term" value="F:ATP binding"/>
    <property type="evidence" value="ECO:0007669"/>
    <property type="project" value="UniProtKB-KW"/>
</dbReference>
<dbReference type="SUPFAM" id="SSF52540">
    <property type="entry name" value="P-loop containing nucleoside triphosphate hydrolases"/>
    <property type="match status" value="2"/>
</dbReference>
<feature type="region of interest" description="Disordered" evidence="4">
    <location>
        <begin position="687"/>
        <end position="714"/>
    </location>
</feature>
<dbReference type="Gene3D" id="3.40.50.300">
    <property type="entry name" value="P-loop containing nucleotide triphosphate hydrolases"/>
    <property type="match status" value="1"/>
</dbReference>
<accession>A0A0L6VE75</accession>
<dbReference type="Gene3D" id="3.40.50.10810">
    <property type="entry name" value="Tandem AAA-ATPase domain"/>
    <property type="match status" value="1"/>
</dbReference>
<dbReference type="InterPro" id="IPR049730">
    <property type="entry name" value="SNF2/RAD54-like_C"/>
</dbReference>
<dbReference type="Pfam" id="PF00176">
    <property type="entry name" value="SNF2-rel_dom"/>
    <property type="match status" value="1"/>
</dbReference>
<dbReference type="STRING" id="27349.A0A0L6VE75"/>
<dbReference type="GO" id="GO:0008094">
    <property type="term" value="F:ATP-dependent activity, acting on DNA"/>
    <property type="evidence" value="ECO:0007669"/>
    <property type="project" value="TreeGrafter"/>
</dbReference>
<keyword evidence="3" id="KW-0067">ATP-binding</keyword>
<feature type="compositionally biased region" description="Low complexity" evidence="4">
    <location>
        <begin position="13"/>
        <end position="28"/>
    </location>
</feature>
<dbReference type="PANTHER" id="PTHR45626:SF12">
    <property type="entry name" value="DNA REPAIR PROTEIN RAD16"/>
    <property type="match status" value="1"/>
</dbReference>
<dbReference type="PROSITE" id="PS51192">
    <property type="entry name" value="HELICASE_ATP_BIND_1"/>
    <property type="match status" value="1"/>
</dbReference>
<keyword evidence="1" id="KW-0547">Nucleotide-binding</keyword>
<evidence type="ECO:0000256" key="1">
    <source>
        <dbReference type="ARBA" id="ARBA00022741"/>
    </source>
</evidence>
<evidence type="ECO:0000256" key="4">
    <source>
        <dbReference type="SAM" id="MobiDB-lite"/>
    </source>
</evidence>
<feature type="compositionally biased region" description="Low complexity" evidence="4">
    <location>
        <begin position="37"/>
        <end position="50"/>
    </location>
</feature>
<dbReference type="InterPro" id="IPR001650">
    <property type="entry name" value="Helicase_C-like"/>
</dbReference>
<evidence type="ECO:0000313" key="8">
    <source>
        <dbReference type="Proteomes" id="UP000037035"/>
    </source>
</evidence>
<evidence type="ECO:0008006" key="9">
    <source>
        <dbReference type="Google" id="ProtNLM"/>
    </source>
</evidence>
<feature type="region of interest" description="Disordered" evidence="4">
    <location>
        <begin position="1"/>
        <end position="90"/>
    </location>
</feature>
<keyword evidence="2" id="KW-0378">Hydrolase</keyword>
<protein>
    <recommendedName>
        <fullName evidence="9">Adenosinetriphosphatase</fullName>
    </recommendedName>
</protein>
<dbReference type="SMART" id="SM00490">
    <property type="entry name" value="HELICc"/>
    <property type="match status" value="1"/>
</dbReference>
<dbReference type="SMART" id="SM00487">
    <property type="entry name" value="DEXDc"/>
    <property type="match status" value="1"/>
</dbReference>
<evidence type="ECO:0000259" key="5">
    <source>
        <dbReference type="PROSITE" id="PS51192"/>
    </source>
</evidence>
<dbReference type="InterPro" id="IPR014001">
    <property type="entry name" value="Helicase_ATP-bd"/>
</dbReference>
<feature type="domain" description="Helicase C-terminal" evidence="6">
    <location>
        <begin position="852"/>
        <end position="1010"/>
    </location>
</feature>
<dbReference type="PROSITE" id="PS51194">
    <property type="entry name" value="HELICASE_CTER"/>
    <property type="match status" value="1"/>
</dbReference>
<evidence type="ECO:0000256" key="3">
    <source>
        <dbReference type="ARBA" id="ARBA00022840"/>
    </source>
</evidence>
<dbReference type="InterPro" id="IPR038718">
    <property type="entry name" value="SNF2-like_sf"/>
</dbReference>
<dbReference type="GO" id="GO:0005634">
    <property type="term" value="C:nucleus"/>
    <property type="evidence" value="ECO:0007669"/>
    <property type="project" value="TreeGrafter"/>
</dbReference>
<dbReference type="InterPro" id="IPR050628">
    <property type="entry name" value="SNF2_RAD54_helicase_TF"/>
</dbReference>
<dbReference type="InterPro" id="IPR027417">
    <property type="entry name" value="P-loop_NTPase"/>
</dbReference>
<feature type="compositionally biased region" description="Polar residues" evidence="4">
    <location>
        <begin position="155"/>
        <end position="174"/>
    </location>
</feature>
<dbReference type="OrthoDB" id="423559at2759"/>
<evidence type="ECO:0000313" key="7">
    <source>
        <dbReference type="EMBL" id="KNZ58842.1"/>
    </source>
</evidence>
<dbReference type="CDD" id="cd18793">
    <property type="entry name" value="SF2_C_SNF"/>
    <property type="match status" value="1"/>
</dbReference>
<dbReference type="GO" id="GO:0006289">
    <property type="term" value="P:nucleotide-excision repair"/>
    <property type="evidence" value="ECO:0007669"/>
    <property type="project" value="TreeGrafter"/>
</dbReference>
<proteinExistence type="predicted"/>
<sequence length="1028" mass="115367">MDKYIKSPVAPLSTPSKRARSSPPSSSRFSKKPLLTRARSSAQSSPARKSVIIDLDSFDDTEAQPGMSTSSSAKKQPIVINVDSSDDDYPQVTKINAFRKSSMPSQADHMKKQGPSQIKAPADAHIPQASSDNDEDVVWLSGVGPVPLSQYRRPNPTTKLVPNSQFGTSLQNRETPLHQRSLLIPSGPPPDKKPLTSQASSNQLHPFFDNKLTAKHSMPPVPIPDRKPLPFQASPYQYGVDPLSDTKPFWMQSMPSGPTPDRKPLPWELSPYHFAAGASHYPSLDHKPTTSYSTPSITMPDRKPPISQLSPYQNLLDAKPTAQDLFHSLGLSDPSTSFSLLNRPEFSTAENHEFLRQAVQNMDFTHNATVTSARKELGLTEGDDQLLDGLAIQLMAHQLIGVAWMVKQEKSKNMGGILGDEMGLGKTVQIFINPQFSLRIATMVKNCSTDSKIKATLILAPLALLTQWKEEIADRSTCDLSVLIYHSSSKPDGRKKISDYDVVITTLDTLRRDWNDDEDSARPKKPRGLYKIDWYRVVIDEAQIIRNRTAKKSEAVCALNSVYRWCLTGTPIFNTLWDLFPYLRFLRIRPYNDVQQFRHHIAYWEKKRPELATKRAQAVLGTCMLRRQKNTKLDGKLLIVLPPKHEEDIMLDMTPDEREIYEMLEKRAQQKFNVFLRKGTVLKSLAIEEDESPQVPDPTSDPEFNDPDRELERATAERGQQWVDNVKHAFLAETNELVKAEKADCNEAAAPECPGPIQDDSITNPAKIPKPCPNCRAPICRMETYLKKAFLPPVYESENDDEDLPDSGVVLNRKMRNGIVGDSDDEKLVKGEDIDKLGKAGLGFVPSTKLVWLMKQILKVQKECPTDKFIVVSQWTGMLALCGIYLAQRGIRYVTYQGDMNTAERTTAVRSFKRNPEYSIMLMSLKCGGVGLNLTCANRVVSLDLAWTPASEKQAFDRAHRFGQEKEVFVNRVMIKNTVEQRILDLQRKKQEITDHTLGEGSGTKLKRMTVGELASLFNLNTQGETLS</sequence>
<name>A0A0L6VE75_9BASI</name>
<dbReference type="Proteomes" id="UP000037035">
    <property type="component" value="Unassembled WGS sequence"/>
</dbReference>
<reference evidence="7 8" key="1">
    <citation type="submission" date="2015-08" db="EMBL/GenBank/DDBJ databases">
        <title>Next Generation Sequencing and Analysis of the Genome of Puccinia sorghi L Schw, the Causal Agent of Maize Common Rust.</title>
        <authorList>
            <person name="Rochi L."/>
            <person name="Burguener G."/>
            <person name="Darino M."/>
            <person name="Turjanski A."/>
            <person name="Kreff E."/>
            <person name="Dieguez M.J."/>
            <person name="Sacco F."/>
        </authorList>
    </citation>
    <scope>NUCLEOTIDE SEQUENCE [LARGE SCALE GENOMIC DNA]</scope>
    <source>
        <strain evidence="7 8">RO10H11247</strain>
    </source>
</reference>
<dbReference type="AlphaFoldDB" id="A0A0L6VE75"/>
<dbReference type="Pfam" id="PF00271">
    <property type="entry name" value="Helicase_C"/>
    <property type="match status" value="1"/>
</dbReference>
<evidence type="ECO:0000259" key="6">
    <source>
        <dbReference type="PROSITE" id="PS51194"/>
    </source>
</evidence>
<dbReference type="CDD" id="cd18008">
    <property type="entry name" value="DEXDc_SHPRH-like"/>
    <property type="match status" value="1"/>
</dbReference>
<gene>
    <name evidence="7" type="ORF">VP01_1850g5</name>
</gene>
<dbReference type="InterPro" id="IPR000330">
    <property type="entry name" value="SNF2_N"/>
</dbReference>
<dbReference type="EMBL" id="LAVV01006671">
    <property type="protein sequence ID" value="KNZ58842.1"/>
    <property type="molecule type" value="Genomic_DNA"/>
</dbReference>
<dbReference type="GO" id="GO:0016787">
    <property type="term" value="F:hydrolase activity"/>
    <property type="evidence" value="ECO:0007669"/>
    <property type="project" value="UniProtKB-KW"/>
</dbReference>
<organism evidence="7 8">
    <name type="scientific">Puccinia sorghi</name>
    <dbReference type="NCBI Taxonomy" id="27349"/>
    <lineage>
        <taxon>Eukaryota</taxon>
        <taxon>Fungi</taxon>
        <taxon>Dikarya</taxon>
        <taxon>Basidiomycota</taxon>
        <taxon>Pucciniomycotina</taxon>
        <taxon>Pucciniomycetes</taxon>
        <taxon>Pucciniales</taxon>
        <taxon>Pucciniaceae</taxon>
        <taxon>Puccinia</taxon>
    </lineage>
</organism>
<feature type="domain" description="Helicase ATP-binding" evidence="5">
    <location>
        <begin position="407"/>
        <end position="589"/>
    </location>
</feature>
<dbReference type="VEuPathDB" id="FungiDB:VP01_1850g5"/>